<organism evidence="2 3">
    <name type="scientific">Ascosphaera apis ARSEF 7405</name>
    <dbReference type="NCBI Taxonomy" id="392613"/>
    <lineage>
        <taxon>Eukaryota</taxon>
        <taxon>Fungi</taxon>
        <taxon>Dikarya</taxon>
        <taxon>Ascomycota</taxon>
        <taxon>Pezizomycotina</taxon>
        <taxon>Eurotiomycetes</taxon>
        <taxon>Eurotiomycetidae</taxon>
        <taxon>Onygenales</taxon>
        <taxon>Ascosphaeraceae</taxon>
        <taxon>Ascosphaera</taxon>
    </lineage>
</organism>
<evidence type="ECO:0008006" key="4">
    <source>
        <dbReference type="Google" id="ProtNLM"/>
    </source>
</evidence>
<feature type="compositionally biased region" description="Low complexity" evidence="1">
    <location>
        <begin position="65"/>
        <end position="84"/>
    </location>
</feature>
<dbReference type="InterPro" id="IPR009072">
    <property type="entry name" value="Histone-fold"/>
</dbReference>
<feature type="region of interest" description="Disordered" evidence="1">
    <location>
        <begin position="53"/>
        <end position="90"/>
    </location>
</feature>
<accession>A0A166N3F2</accession>
<evidence type="ECO:0000256" key="1">
    <source>
        <dbReference type="SAM" id="MobiDB-lite"/>
    </source>
</evidence>
<evidence type="ECO:0000313" key="2">
    <source>
        <dbReference type="EMBL" id="KZZ87480.1"/>
    </source>
</evidence>
<reference evidence="2 3" key="1">
    <citation type="journal article" date="2016" name="Genome Biol. Evol.">
        <title>Divergent and convergent evolution of fungal pathogenicity.</title>
        <authorList>
            <person name="Shang Y."/>
            <person name="Xiao G."/>
            <person name="Zheng P."/>
            <person name="Cen K."/>
            <person name="Zhan S."/>
            <person name="Wang C."/>
        </authorList>
    </citation>
    <scope>NUCLEOTIDE SEQUENCE [LARGE SCALE GENOMIC DNA]</scope>
    <source>
        <strain evidence="2 3">ARSEF 7405</strain>
    </source>
</reference>
<protein>
    <recommendedName>
        <fullName evidence="4">Histone-fold protein</fullName>
    </recommendedName>
</protein>
<dbReference type="GO" id="GO:0046982">
    <property type="term" value="F:protein heterodimerization activity"/>
    <property type="evidence" value="ECO:0007669"/>
    <property type="project" value="InterPro"/>
</dbReference>
<dbReference type="AlphaFoldDB" id="A0A166N3F2"/>
<dbReference type="VEuPathDB" id="FungiDB:AAP_05563"/>
<dbReference type="OrthoDB" id="636685at2759"/>
<dbReference type="Proteomes" id="UP000242877">
    <property type="component" value="Unassembled WGS sequence"/>
</dbReference>
<comment type="caution">
    <text evidence="2">The sequence shown here is derived from an EMBL/GenBank/DDBJ whole genome shotgun (WGS) entry which is preliminary data.</text>
</comment>
<sequence>MCYSNSFNAMRSDGRKGVLQYRDVAAAVSRIDNLEFLTDVIPKTTTYRSYKQKRAKESARNAGRNMSNSTESAAATTATMSSEELPLPVGTKPVEREGEMAAANPMMATGLSPPGQKTVRDAMMAAAFRPIATARSRKRPSVDMAEVTPSMNTATPEQPSDAKRQSRSRSRSKSTSMSPVDLKNLVNERDLSPVPSGGGLSRTGSRRGSLMDVLRERERLEEEIQKDEVASTRDRHSDRHGNMDDDVEME</sequence>
<evidence type="ECO:0000313" key="3">
    <source>
        <dbReference type="Proteomes" id="UP000242877"/>
    </source>
</evidence>
<dbReference type="EMBL" id="AZGZ01000033">
    <property type="protein sequence ID" value="KZZ87480.1"/>
    <property type="molecule type" value="Genomic_DNA"/>
</dbReference>
<feature type="compositionally biased region" description="Basic and acidic residues" evidence="1">
    <location>
        <begin position="213"/>
        <end position="243"/>
    </location>
</feature>
<name>A0A166N3F2_9EURO</name>
<feature type="compositionally biased region" description="Polar residues" evidence="1">
    <location>
        <begin position="149"/>
        <end position="158"/>
    </location>
</feature>
<dbReference type="Gene3D" id="1.10.20.10">
    <property type="entry name" value="Histone, subunit A"/>
    <property type="match status" value="1"/>
</dbReference>
<feature type="region of interest" description="Disordered" evidence="1">
    <location>
        <begin position="130"/>
        <end position="250"/>
    </location>
</feature>
<keyword evidence="3" id="KW-1185">Reference proteome</keyword>
<proteinExistence type="predicted"/>
<gene>
    <name evidence="2" type="ORF">AAP_05563</name>
</gene>